<proteinExistence type="predicted"/>
<evidence type="ECO:0000256" key="1">
    <source>
        <dbReference type="SAM" id="SignalP"/>
    </source>
</evidence>
<dbReference type="OrthoDB" id="5168947at2759"/>
<feature type="signal peptide" evidence="1">
    <location>
        <begin position="1"/>
        <end position="19"/>
    </location>
</feature>
<evidence type="ECO:0000313" key="2">
    <source>
        <dbReference type="EMBL" id="KAF3764643.1"/>
    </source>
</evidence>
<comment type="caution">
    <text evidence="2">The sequence shown here is derived from an EMBL/GenBank/DDBJ whole genome shotgun (WGS) entry which is preliminary data.</text>
</comment>
<organism evidence="2 3">
    <name type="scientific">Cryphonectria parasitica (strain ATCC 38755 / EP155)</name>
    <dbReference type="NCBI Taxonomy" id="660469"/>
    <lineage>
        <taxon>Eukaryota</taxon>
        <taxon>Fungi</taxon>
        <taxon>Dikarya</taxon>
        <taxon>Ascomycota</taxon>
        <taxon>Pezizomycotina</taxon>
        <taxon>Sordariomycetes</taxon>
        <taxon>Sordariomycetidae</taxon>
        <taxon>Diaporthales</taxon>
        <taxon>Cryphonectriaceae</taxon>
        <taxon>Cryphonectria-Endothia species complex</taxon>
        <taxon>Cryphonectria</taxon>
    </lineage>
</organism>
<dbReference type="EMBL" id="MU032348">
    <property type="protein sequence ID" value="KAF3764643.1"/>
    <property type="molecule type" value="Genomic_DNA"/>
</dbReference>
<name>A0A9P5CMZ9_CRYP1</name>
<feature type="chain" id="PRO_5040228634" evidence="1">
    <location>
        <begin position="20"/>
        <end position="72"/>
    </location>
</feature>
<dbReference type="Proteomes" id="UP000803844">
    <property type="component" value="Unassembled WGS sequence"/>
</dbReference>
<gene>
    <name evidence="2" type="ORF">M406DRAFT_322673</name>
</gene>
<keyword evidence="1" id="KW-0732">Signal</keyword>
<sequence length="72" mass="7214">MYFARVLVTLGLLTASTMACTAGTWSCGNQNGAPGPDGAVYECDSTGNWVETALCGGTTCCFSTGSNAGCSC</sequence>
<dbReference type="GeneID" id="63836805"/>
<accession>A0A9P5CMZ9</accession>
<keyword evidence="3" id="KW-1185">Reference proteome</keyword>
<dbReference type="PROSITE" id="PS51257">
    <property type="entry name" value="PROKAR_LIPOPROTEIN"/>
    <property type="match status" value="1"/>
</dbReference>
<reference evidence="2" key="1">
    <citation type="journal article" date="2020" name="Phytopathology">
        <title>Genome sequence of the chestnut blight fungus Cryphonectria parasitica EP155: A fundamental resource for an archetypical invasive plant pathogen.</title>
        <authorList>
            <person name="Crouch J.A."/>
            <person name="Dawe A."/>
            <person name="Aerts A."/>
            <person name="Barry K."/>
            <person name="Churchill A.C.L."/>
            <person name="Grimwood J."/>
            <person name="Hillman B."/>
            <person name="Milgroom M.G."/>
            <person name="Pangilinan J."/>
            <person name="Smith M."/>
            <person name="Salamov A."/>
            <person name="Schmutz J."/>
            <person name="Yadav J."/>
            <person name="Grigoriev I.V."/>
            <person name="Nuss D."/>
        </authorList>
    </citation>
    <scope>NUCLEOTIDE SEQUENCE</scope>
    <source>
        <strain evidence="2">EP155</strain>
    </source>
</reference>
<dbReference type="RefSeq" id="XP_040775604.1">
    <property type="nucleotide sequence ID" value="XM_040919676.1"/>
</dbReference>
<evidence type="ECO:0000313" key="3">
    <source>
        <dbReference type="Proteomes" id="UP000803844"/>
    </source>
</evidence>
<dbReference type="AlphaFoldDB" id="A0A9P5CMZ9"/>
<protein>
    <submittedName>
        <fullName evidence="2">Uncharacterized protein</fullName>
    </submittedName>
</protein>